<feature type="transmembrane region" description="Helical" evidence="1">
    <location>
        <begin position="146"/>
        <end position="165"/>
    </location>
</feature>
<dbReference type="EMBL" id="WSTB01000019">
    <property type="protein sequence ID" value="MWB96815.1"/>
    <property type="molecule type" value="Genomic_DNA"/>
</dbReference>
<dbReference type="RefSeq" id="WP_160376700.1">
    <property type="nucleotide sequence ID" value="NZ_WSTB01000019.1"/>
</dbReference>
<comment type="caution">
    <text evidence="2">The sequence shown here is derived from an EMBL/GenBank/DDBJ whole genome shotgun (WGS) entry which is preliminary data.</text>
</comment>
<keyword evidence="1" id="KW-0812">Transmembrane</keyword>
<proteinExistence type="predicted"/>
<keyword evidence="1" id="KW-0472">Membrane</keyword>
<evidence type="ECO:0000313" key="2">
    <source>
        <dbReference type="EMBL" id="MWB96815.1"/>
    </source>
</evidence>
<dbReference type="Proteomes" id="UP000471501">
    <property type="component" value="Unassembled WGS sequence"/>
</dbReference>
<feature type="transmembrane region" description="Helical" evidence="1">
    <location>
        <begin position="201"/>
        <end position="225"/>
    </location>
</feature>
<accession>A0A6I4NWF0</accession>
<name>A0A6I4NWF0_9FLAO</name>
<evidence type="ECO:0000313" key="3">
    <source>
        <dbReference type="Proteomes" id="UP000471501"/>
    </source>
</evidence>
<protein>
    <submittedName>
        <fullName evidence="2">DUF4386 family protein</fullName>
    </submittedName>
</protein>
<gene>
    <name evidence="2" type="ORF">GON26_20830</name>
</gene>
<sequence>MIQNYSKNKTARIAGFLYLIVVLTGMFSLLFVPSKLIDDKSAAATFHNIASSEWLFRLGIFTSLLCYITFVFLPVVLYKLLQSVNENYARLMVLLAVVSVPVSFLNMQNQFTVLSLVNTPAYLSGFSPEQLEAQVLFYLDQYSSGLLLASVFWGLWLFPFGYLVYKSGFLPKVFGILLMLGCMGYLIDFAGNILIENYSALGISSFISLPSALGEIGICLWLLIIGVKEKS</sequence>
<organism evidence="2 3">
    <name type="scientific">Flavobacterium hydrocarbonoxydans</name>
    <dbReference type="NCBI Taxonomy" id="2683249"/>
    <lineage>
        <taxon>Bacteria</taxon>
        <taxon>Pseudomonadati</taxon>
        <taxon>Bacteroidota</taxon>
        <taxon>Flavobacteriia</taxon>
        <taxon>Flavobacteriales</taxon>
        <taxon>Flavobacteriaceae</taxon>
        <taxon>Flavobacterium</taxon>
    </lineage>
</organism>
<dbReference type="AlphaFoldDB" id="A0A6I4NWF0"/>
<keyword evidence="3" id="KW-1185">Reference proteome</keyword>
<feature type="transmembrane region" description="Helical" evidence="1">
    <location>
        <begin position="12"/>
        <end position="34"/>
    </location>
</feature>
<feature type="transmembrane region" description="Helical" evidence="1">
    <location>
        <begin position="54"/>
        <end position="76"/>
    </location>
</feature>
<dbReference type="InterPro" id="IPR025495">
    <property type="entry name" value="DUF4386"/>
</dbReference>
<dbReference type="Pfam" id="PF14329">
    <property type="entry name" value="DUF4386"/>
    <property type="match status" value="1"/>
</dbReference>
<feature type="transmembrane region" description="Helical" evidence="1">
    <location>
        <begin position="177"/>
        <end position="195"/>
    </location>
</feature>
<reference evidence="2 3" key="1">
    <citation type="submission" date="2019-12" db="EMBL/GenBank/DDBJ databases">
        <authorList>
            <person name="Kim Y.S."/>
        </authorList>
    </citation>
    <scope>NUCLEOTIDE SEQUENCE [LARGE SCALE GENOMIC DNA]</scope>
    <source>
        <strain evidence="2 3">GA093</strain>
    </source>
</reference>
<keyword evidence="1" id="KW-1133">Transmembrane helix</keyword>
<feature type="transmembrane region" description="Helical" evidence="1">
    <location>
        <begin position="88"/>
        <end position="107"/>
    </location>
</feature>
<evidence type="ECO:0000256" key="1">
    <source>
        <dbReference type="SAM" id="Phobius"/>
    </source>
</evidence>